<dbReference type="Gene3D" id="1.10.3470.10">
    <property type="entry name" value="ABC transporter involved in vitamin B12 uptake, BtuC"/>
    <property type="match status" value="1"/>
</dbReference>
<dbReference type="Pfam" id="PF01032">
    <property type="entry name" value="FecCD"/>
    <property type="match status" value="1"/>
</dbReference>
<evidence type="ECO:0000313" key="9">
    <source>
        <dbReference type="EMBL" id="QUF03727.1"/>
    </source>
</evidence>
<organism evidence="9 10">
    <name type="scientific">Actinosynnema pretiosum subsp. pretiosum</name>
    <dbReference type="NCBI Taxonomy" id="103721"/>
    <lineage>
        <taxon>Bacteria</taxon>
        <taxon>Bacillati</taxon>
        <taxon>Actinomycetota</taxon>
        <taxon>Actinomycetes</taxon>
        <taxon>Pseudonocardiales</taxon>
        <taxon>Pseudonocardiaceae</taxon>
        <taxon>Actinosynnema</taxon>
    </lineage>
</organism>
<reference evidence="9" key="1">
    <citation type="submission" date="2021-04" db="EMBL/GenBank/DDBJ databases">
        <title>Genomic sequence of Actinosynnema pretiosum subsp. pretiosum ATCC 31280 (C-14919).</title>
        <authorList>
            <person name="Bai L."/>
            <person name="Wang X."/>
            <person name="Xiao Y."/>
        </authorList>
    </citation>
    <scope>NUCLEOTIDE SEQUENCE</scope>
    <source>
        <strain evidence="9">ATCC 31280</strain>
    </source>
</reference>
<feature type="transmembrane region" description="Helical" evidence="8">
    <location>
        <begin position="249"/>
        <end position="276"/>
    </location>
</feature>
<feature type="transmembrane region" description="Helical" evidence="8">
    <location>
        <begin position="73"/>
        <end position="93"/>
    </location>
</feature>
<dbReference type="SUPFAM" id="SSF81345">
    <property type="entry name" value="ABC transporter involved in vitamin B12 uptake, BtuC"/>
    <property type="match status" value="1"/>
</dbReference>
<gene>
    <name evidence="9" type="ORF">KCV87_30885</name>
</gene>
<proteinExistence type="inferred from homology"/>
<keyword evidence="5 8" id="KW-0812">Transmembrane</keyword>
<feature type="transmembrane region" description="Helical" evidence="8">
    <location>
        <begin position="105"/>
        <end position="123"/>
    </location>
</feature>
<comment type="similarity">
    <text evidence="2">Belongs to the binding-protein-dependent transport system permease family. FecCD subfamily.</text>
</comment>
<dbReference type="AlphaFoldDB" id="A0AA45L5J8"/>
<keyword evidence="3" id="KW-0813">Transport</keyword>
<dbReference type="InterPro" id="IPR037294">
    <property type="entry name" value="ABC_BtuC-like"/>
</dbReference>
<name>A0AA45L5J8_9PSEU</name>
<keyword evidence="7 8" id="KW-0472">Membrane</keyword>
<evidence type="ECO:0000256" key="2">
    <source>
        <dbReference type="ARBA" id="ARBA00007935"/>
    </source>
</evidence>
<evidence type="ECO:0000256" key="8">
    <source>
        <dbReference type="SAM" id="Phobius"/>
    </source>
</evidence>
<accession>A0AA45L5J8</accession>
<dbReference type="Proteomes" id="UP000677152">
    <property type="component" value="Chromosome"/>
</dbReference>
<sequence>MSRDWRVLALGPVTARWRPRTALVTALALLVAAGSTVLALGSGDFPLAPARVLDVLLGGGARRERLIVLDLRLPRVVLAAVVGAMLAVSGAITQTVARNALASPDLLGVTAGAGTGAVAVFVLEGSAGGALRAVGVPVAALLGGLLAAGLTAALLTTTGATGLRPLLVGVGVSAFFGGITGWLLLAARVDDVERANAWLVGSLTGRGWAEVGGTSVALLLVALALVPLSARIPAVQLGFPVASALGHRAGRVVVALLLCAVVLASVAASAVGPVGFVALVAPHLARLSCAAPRPPLAASAALGAGLLLAADLVARTAFAPITVPAGAVTAVVGAPFLVWLLVRSRRFPS</sequence>
<dbReference type="GO" id="GO:0005886">
    <property type="term" value="C:plasma membrane"/>
    <property type="evidence" value="ECO:0007669"/>
    <property type="project" value="UniProtKB-SubCell"/>
</dbReference>
<evidence type="ECO:0000256" key="6">
    <source>
        <dbReference type="ARBA" id="ARBA00022989"/>
    </source>
</evidence>
<keyword evidence="6 8" id="KW-1133">Transmembrane helix</keyword>
<feature type="transmembrane region" description="Helical" evidence="8">
    <location>
        <begin position="207"/>
        <end position="228"/>
    </location>
</feature>
<dbReference type="InterPro" id="IPR000522">
    <property type="entry name" value="ABC_transptr_permease_BtuC"/>
</dbReference>
<dbReference type="EMBL" id="CP073249">
    <property type="protein sequence ID" value="QUF03727.1"/>
    <property type="molecule type" value="Genomic_DNA"/>
</dbReference>
<feature type="transmembrane region" description="Helical" evidence="8">
    <location>
        <begin position="321"/>
        <end position="342"/>
    </location>
</feature>
<dbReference type="GO" id="GO:0033214">
    <property type="term" value="P:siderophore-iron import into cell"/>
    <property type="evidence" value="ECO:0007669"/>
    <property type="project" value="TreeGrafter"/>
</dbReference>
<evidence type="ECO:0000313" key="10">
    <source>
        <dbReference type="Proteomes" id="UP000677152"/>
    </source>
</evidence>
<dbReference type="PANTHER" id="PTHR30472">
    <property type="entry name" value="FERRIC ENTEROBACTIN TRANSPORT SYSTEM PERMEASE PROTEIN"/>
    <property type="match status" value="1"/>
</dbReference>
<feature type="transmembrane region" description="Helical" evidence="8">
    <location>
        <begin position="166"/>
        <end position="187"/>
    </location>
</feature>
<comment type="subcellular location">
    <subcellularLocation>
        <location evidence="1">Cell membrane</location>
        <topology evidence="1">Multi-pass membrane protein</topology>
    </subcellularLocation>
</comment>
<keyword evidence="4" id="KW-1003">Cell membrane</keyword>
<dbReference type="PANTHER" id="PTHR30472:SF24">
    <property type="entry name" value="FERRIC ENTEROBACTIN TRANSPORT SYSTEM PERMEASE PROTEIN FEPG"/>
    <property type="match status" value="1"/>
</dbReference>
<evidence type="ECO:0000256" key="5">
    <source>
        <dbReference type="ARBA" id="ARBA00022692"/>
    </source>
</evidence>
<evidence type="ECO:0000256" key="7">
    <source>
        <dbReference type="ARBA" id="ARBA00023136"/>
    </source>
</evidence>
<evidence type="ECO:0000256" key="4">
    <source>
        <dbReference type="ARBA" id="ARBA00022475"/>
    </source>
</evidence>
<feature type="transmembrane region" description="Helical" evidence="8">
    <location>
        <begin position="129"/>
        <end position="154"/>
    </location>
</feature>
<dbReference type="GO" id="GO:0022857">
    <property type="term" value="F:transmembrane transporter activity"/>
    <property type="evidence" value="ECO:0007669"/>
    <property type="project" value="InterPro"/>
</dbReference>
<evidence type="ECO:0000256" key="3">
    <source>
        <dbReference type="ARBA" id="ARBA00022448"/>
    </source>
</evidence>
<evidence type="ECO:0000256" key="1">
    <source>
        <dbReference type="ARBA" id="ARBA00004651"/>
    </source>
</evidence>
<protein>
    <submittedName>
        <fullName evidence="9">Iron ABC transporter permease</fullName>
    </submittedName>
</protein>